<keyword evidence="3" id="KW-0812">Transmembrane</keyword>
<dbReference type="PANTHER" id="PTHR14002">
    <property type="entry name" value="ENDOGLIN/TGF-BETA RECEPTOR TYPE III"/>
    <property type="match status" value="1"/>
</dbReference>
<accession>A0AA88N4K2</accession>
<evidence type="ECO:0000256" key="2">
    <source>
        <dbReference type="ARBA" id="ARBA00023157"/>
    </source>
</evidence>
<feature type="transmembrane region" description="Helical" evidence="3">
    <location>
        <begin position="388"/>
        <end position="414"/>
    </location>
</feature>
<dbReference type="EMBL" id="JAUPFM010000007">
    <property type="protein sequence ID" value="KAK2847410.1"/>
    <property type="molecule type" value="Genomic_DNA"/>
</dbReference>
<dbReference type="PROSITE" id="PS51034">
    <property type="entry name" value="ZP_2"/>
    <property type="match status" value="1"/>
</dbReference>
<keyword evidence="7" id="KW-1185">Reference proteome</keyword>
<dbReference type="InterPro" id="IPR001507">
    <property type="entry name" value="ZP_dom"/>
</dbReference>
<keyword evidence="1 4" id="KW-0732">Signal</keyword>
<protein>
    <recommendedName>
        <fullName evidence="5">ZP domain-containing protein</fullName>
    </recommendedName>
</protein>
<evidence type="ECO:0000256" key="4">
    <source>
        <dbReference type="SAM" id="SignalP"/>
    </source>
</evidence>
<evidence type="ECO:0000313" key="6">
    <source>
        <dbReference type="EMBL" id="KAK2847410.1"/>
    </source>
</evidence>
<gene>
    <name evidence="6" type="ORF">Q5P01_010409</name>
</gene>
<feature type="signal peptide" evidence="4">
    <location>
        <begin position="1"/>
        <end position="42"/>
    </location>
</feature>
<proteinExistence type="predicted"/>
<keyword evidence="3" id="KW-0472">Membrane</keyword>
<dbReference type="Pfam" id="PF00100">
    <property type="entry name" value="Zona_pellucida"/>
    <property type="match status" value="1"/>
</dbReference>
<feature type="chain" id="PRO_5041639444" description="ZP domain-containing protein" evidence="4">
    <location>
        <begin position="43"/>
        <end position="422"/>
    </location>
</feature>
<comment type="caution">
    <text evidence="6">The sequence shown here is derived from an EMBL/GenBank/DDBJ whole genome shotgun (WGS) entry which is preliminary data.</text>
</comment>
<evidence type="ECO:0000259" key="5">
    <source>
        <dbReference type="PROSITE" id="PS51034"/>
    </source>
</evidence>
<dbReference type="InterPro" id="IPR055356">
    <property type="entry name" value="ZP-N"/>
</dbReference>
<dbReference type="SMART" id="SM00241">
    <property type="entry name" value="ZP"/>
    <property type="match status" value="1"/>
</dbReference>
<evidence type="ECO:0000256" key="3">
    <source>
        <dbReference type="SAM" id="Phobius"/>
    </source>
</evidence>
<dbReference type="InterPro" id="IPR055355">
    <property type="entry name" value="ZP-C"/>
</dbReference>
<feature type="domain" description="ZP" evidence="5">
    <location>
        <begin position="65"/>
        <end position="344"/>
    </location>
</feature>
<organism evidence="6 7">
    <name type="scientific">Channa striata</name>
    <name type="common">Snakehead murrel</name>
    <name type="synonym">Ophicephalus striatus</name>
    <dbReference type="NCBI Taxonomy" id="64152"/>
    <lineage>
        <taxon>Eukaryota</taxon>
        <taxon>Metazoa</taxon>
        <taxon>Chordata</taxon>
        <taxon>Craniata</taxon>
        <taxon>Vertebrata</taxon>
        <taxon>Euteleostomi</taxon>
        <taxon>Actinopterygii</taxon>
        <taxon>Neopterygii</taxon>
        <taxon>Teleostei</taxon>
        <taxon>Neoteleostei</taxon>
        <taxon>Acanthomorphata</taxon>
        <taxon>Anabantaria</taxon>
        <taxon>Anabantiformes</taxon>
        <taxon>Channoidei</taxon>
        <taxon>Channidae</taxon>
        <taxon>Channa</taxon>
    </lineage>
</organism>
<dbReference type="AlphaFoldDB" id="A0AA88N4K2"/>
<reference evidence="6" key="1">
    <citation type="submission" date="2023-07" db="EMBL/GenBank/DDBJ databases">
        <title>Chromosome-level Genome Assembly of Striped Snakehead (Channa striata).</title>
        <authorList>
            <person name="Liu H."/>
        </authorList>
    </citation>
    <scope>NUCLEOTIDE SEQUENCE</scope>
    <source>
        <strain evidence="6">Gz</strain>
        <tissue evidence="6">Muscle</tissue>
    </source>
</reference>
<dbReference type="PANTHER" id="PTHR14002:SF10">
    <property type="entry name" value="ZONA PELLUCIDA-LIKE DOMAIN-CONTAINING PROTEIN 1-RELATED"/>
    <property type="match status" value="1"/>
</dbReference>
<keyword evidence="3" id="KW-1133">Transmembrane helix</keyword>
<dbReference type="Pfam" id="PF23344">
    <property type="entry name" value="ZP-N"/>
    <property type="match status" value="1"/>
</dbReference>
<dbReference type="InterPro" id="IPR042235">
    <property type="entry name" value="ZP-C_dom"/>
</dbReference>
<evidence type="ECO:0000256" key="1">
    <source>
        <dbReference type="ARBA" id="ARBA00022729"/>
    </source>
</evidence>
<sequence>MHRVQINTQNRTIPPRYTWCTLRTLRLIILGFQLGLILRTEAQAPENCLVSETNRPPENADIHVLCGTENIDLSIYLCPVYQALYNESLLVLNSQLKPSCFGVADWTATPPVVKFKIPLNDSAILTCGNSFKISSDVGTGAFSDFSNVQSVNISGTVLSLDPSAGAITYRTQLHYKFSCRYPLQYILNNTQLSVSGVNLAIKDNNGTFVSTLSLHLYRDDLYQQLLTIPSTGLNLKTKIYVSVKATNLTSRFNVLLDRCYATTSPIPSSASYYDLFVGCVRDAQTKVDLNGVSQKAQFSFEAFRFLEHKNLTVSTFYVHCVTRLCEVSTCSSLLPNCANQRSKRETSEVPTNATISSPAIFVSSRLGGDPATATHSNALASQKSNGGAVVAVIICVVILAIIIVTMAVYFVLYIRRRKGLIR</sequence>
<dbReference type="Proteomes" id="UP001187415">
    <property type="component" value="Unassembled WGS sequence"/>
</dbReference>
<dbReference type="Gene3D" id="2.60.40.4100">
    <property type="entry name" value="Zona pellucida, ZP-C domain"/>
    <property type="match status" value="1"/>
</dbReference>
<evidence type="ECO:0000313" key="7">
    <source>
        <dbReference type="Proteomes" id="UP001187415"/>
    </source>
</evidence>
<keyword evidence="2" id="KW-1015">Disulfide bond</keyword>
<name>A0AA88N4K2_CHASR</name>